<dbReference type="Proteomes" id="UP001601992">
    <property type="component" value="Unassembled WGS sequence"/>
</dbReference>
<protein>
    <submittedName>
        <fullName evidence="6">TetR/AcrR family transcriptional regulator</fullName>
    </submittedName>
</protein>
<accession>A0ABW6RXA9</accession>
<dbReference type="PRINTS" id="PR00455">
    <property type="entry name" value="HTHTETR"/>
</dbReference>
<keyword evidence="1" id="KW-0805">Transcription regulation</keyword>
<sequence>MIEADAVDRIDTSAALSPGWRERRLRVAYTIQQAALKLFAERGYPQVTVQDVAAAAGCSLRTVSRHFPAKEDLLLDYERQKNRIMLDAFTAIAPARDPVAAIWSAWTALARQRRASWPEYLLWQQAVATAPEVMDRASGERRRMLEQALAGIIERSFGASPAFDIRPQTMAAALAAANSAVVEFWVRRGGKDDLDALYRAATEQLAELAFTITSQGGSPMGAAAGSPVQMHGGR</sequence>
<dbReference type="InterPro" id="IPR009057">
    <property type="entry name" value="Homeodomain-like_sf"/>
</dbReference>
<dbReference type="SUPFAM" id="SSF46689">
    <property type="entry name" value="Homeodomain-like"/>
    <property type="match status" value="1"/>
</dbReference>
<reference evidence="6 7" key="1">
    <citation type="submission" date="2024-10" db="EMBL/GenBank/DDBJ databases">
        <title>The Natural Products Discovery Center: Release of the First 8490 Sequenced Strains for Exploring Actinobacteria Biosynthetic Diversity.</title>
        <authorList>
            <person name="Kalkreuter E."/>
            <person name="Kautsar S.A."/>
            <person name="Yang D."/>
            <person name="Bader C.D."/>
            <person name="Teijaro C.N."/>
            <person name="Fluegel L."/>
            <person name="Davis C.M."/>
            <person name="Simpson J.R."/>
            <person name="Lauterbach L."/>
            <person name="Steele A.D."/>
            <person name="Gui C."/>
            <person name="Meng S."/>
            <person name="Li G."/>
            <person name="Viehrig K."/>
            <person name="Ye F."/>
            <person name="Su P."/>
            <person name="Kiefer A.F."/>
            <person name="Nichols A."/>
            <person name="Cepeda A.J."/>
            <person name="Yan W."/>
            <person name="Fan B."/>
            <person name="Jiang Y."/>
            <person name="Adhikari A."/>
            <person name="Zheng C.-J."/>
            <person name="Schuster L."/>
            <person name="Cowan T.M."/>
            <person name="Smanski M.J."/>
            <person name="Chevrette M.G."/>
            <person name="De Carvalho L.P.S."/>
            <person name="Shen B."/>
        </authorList>
    </citation>
    <scope>NUCLEOTIDE SEQUENCE [LARGE SCALE GENOMIC DNA]</scope>
    <source>
        <strain evidence="6 7">NPDC002593</strain>
    </source>
</reference>
<dbReference type="Pfam" id="PF00440">
    <property type="entry name" value="TetR_N"/>
    <property type="match status" value="1"/>
</dbReference>
<dbReference type="PANTHER" id="PTHR30055">
    <property type="entry name" value="HTH-TYPE TRANSCRIPTIONAL REGULATOR RUTR"/>
    <property type="match status" value="1"/>
</dbReference>
<feature type="domain" description="HTH tetR-type" evidence="5">
    <location>
        <begin position="25"/>
        <end position="85"/>
    </location>
</feature>
<evidence type="ECO:0000256" key="1">
    <source>
        <dbReference type="ARBA" id="ARBA00023015"/>
    </source>
</evidence>
<evidence type="ECO:0000256" key="2">
    <source>
        <dbReference type="ARBA" id="ARBA00023125"/>
    </source>
</evidence>
<evidence type="ECO:0000313" key="7">
    <source>
        <dbReference type="Proteomes" id="UP001601992"/>
    </source>
</evidence>
<evidence type="ECO:0000313" key="6">
    <source>
        <dbReference type="EMBL" id="MFF3568644.1"/>
    </source>
</evidence>
<keyword evidence="7" id="KW-1185">Reference proteome</keyword>
<evidence type="ECO:0000256" key="3">
    <source>
        <dbReference type="ARBA" id="ARBA00023163"/>
    </source>
</evidence>
<proteinExistence type="predicted"/>
<comment type="caution">
    <text evidence="6">The sequence shown here is derived from an EMBL/GenBank/DDBJ whole genome shotgun (WGS) entry which is preliminary data.</text>
</comment>
<dbReference type="Gene3D" id="1.10.10.60">
    <property type="entry name" value="Homeodomain-like"/>
    <property type="match status" value="1"/>
</dbReference>
<keyword evidence="3" id="KW-0804">Transcription</keyword>
<gene>
    <name evidence="6" type="ORF">ACFYXQ_12815</name>
</gene>
<dbReference type="EMBL" id="JBIAQY010000004">
    <property type="protein sequence ID" value="MFF3568644.1"/>
    <property type="molecule type" value="Genomic_DNA"/>
</dbReference>
<dbReference type="PROSITE" id="PS50977">
    <property type="entry name" value="HTH_TETR_2"/>
    <property type="match status" value="1"/>
</dbReference>
<dbReference type="RefSeq" id="WP_063713005.1">
    <property type="nucleotide sequence ID" value="NZ_JBIAQY010000004.1"/>
</dbReference>
<dbReference type="Gene3D" id="1.10.357.10">
    <property type="entry name" value="Tetracycline Repressor, domain 2"/>
    <property type="match status" value="1"/>
</dbReference>
<dbReference type="InterPro" id="IPR001647">
    <property type="entry name" value="HTH_TetR"/>
</dbReference>
<feature type="DNA-binding region" description="H-T-H motif" evidence="4">
    <location>
        <begin position="48"/>
        <end position="67"/>
    </location>
</feature>
<dbReference type="InterPro" id="IPR041347">
    <property type="entry name" value="MftR_C"/>
</dbReference>
<organism evidence="6 7">
    <name type="scientific">Nocardia jiangxiensis</name>
    <dbReference type="NCBI Taxonomy" id="282685"/>
    <lineage>
        <taxon>Bacteria</taxon>
        <taxon>Bacillati</taxon>
        <taxon>Actinomycetota</taxon>
        <taxon>Actinomycetes</taxon>
        <taxon>Mycobacteriales</taxon>
        <taxon>Nocardiaceae</taxon>
        <taxon>Nocardia</taxon>
    </lineage>
</organism>
<dbReference type="InterPro" id="IPR050109">
    <property type="entry name" value="HTH-type_TetR-like_transc_reg"/>
</dbReference>
<evidence type="ECO:0000256" key="4">
    <source>
        <dbReference type="PROSITE-ProRule" id="PRU00335"/>
    </source>
</evidence>
<keyword evidence="2 4" id="KW-0238">DNA-binding</keyword>
<dbReference type="Pfam" id="PF17754">
    <property type="entry name" value="TetR_C_14"/>
    <property type="match status" value="1"/>
</dbReference>
<evidence type="ECO:0000259" key="5">
    <source>
        <dbReference type="PROSITE" id="PS50977"/>
    </source>
</evidence>
<dbReference type="PANTHER" id="PTHR30055:SF234">
    <property type="entry name" value="HTH-TYPE TRANSCRIPTIONAL REGULATOR BETI"/>
    <property type="match status" value="1"/>
</dbReference>
<name>A0ABW6RXA9_9NOCA</name>